<dbReference type="SUPFAM" id="SSF54928">
    <property type="entry name" value="RNA-binding domain, RBD"/>
    <property type="match status" value="1"/>
</dbReference>
<protein>
    <recommendedName>
        <fullName evidence="3">RRM domain-containing protein</fullName>
    </recommendedName>
</protein>
<proteinExistence type="predicted"/>
<evidence type="ECO:0000259" key="3">
    <source>
        <dbReference type="Pfam" id="PF00076"/>
    </source>
</evidence>
<dbReference type="InterPro" id="IPR000504">
    <property type="entry name" value="RRM_dom"/>
</dbReference>
<evidence type="ECO:0000256" key="1">
    <source>
        <dbReference type="ARBA" id="ARBA00022884"/>
    </source>
</evidence>
<evidence type="ECO:0000313" key="4">
    <source>
        <dbReference type="EMBL" id="EFI92623.1"/>
    </source>
</evidence>
<dbReference type="HOGENOM" id="CLU_1918296_0_0_1"/>
<organism evidence="5">
    <name type="scientific">Schizophyllum commune (strain H4-8 / FGSC 9210)</name>
    <name type="common">Split gill fungus</name>
    <dbReference type="NCBI Taxonomy" id="578458"/>
    <lineage>
        <taxon>Eukaryota</taxon>
        <taxon>Fungi</taxon>
        <taxon>Dikarya</taxon>
        <taxon>Basidiomycota</taxon>
        <taxon>Agaricomycotina</taxon>
        <taxon>Agaricomycetes</taxon>
        <taxon>Agaricomycetidae</taxon>
        <taxon>Agaricales</taxon>
        <taxon>Schizophyllaceae</taxon>
        <taxon>Schizophyllum</taxon>
    </lineage>
</organism>
<dbReference type="InParanoid" id="D8QH76"/>
<feature type="domain" description="RRM" evidence="3">
    <location>
        <begin position="7"/>
        <end position="59"/>
    </location>
</feature>
<reference evidence="4 5" key="1">
    <citation type="journal article" date="2010" name="Nat. Biotechnol.">
        <title>Genome sequence of the model mushroom Schizophyllum commune.</title>
        <authorList>
            <person name="Ohm R.A."/>
            <person name="de Jong J.F."/>
            <person name="Lugones L.G."/>
            <person name="Aerts A."/>
            <person name="Kothe E."/>
            <person name="Stajich J.E."/>
            <person name="de Vries R.P."/>
            <person name="Record E."/>
            <person name="Levasseur A."/>
            <person name="Baker S.E."/>
            <person name="Bartholomew K.A."/>
            <person name="Coutinho P.M."/>
            <person name="Erdmann S."/>
            <person name="Fowler T.J."/>
            <person name="Gathman A.C."/>
            <person name="Lombard V."/>
            <person name="Henrissat B."/>
            <person name="Knabe N."/>
            <person name="Kuees U."/>
            <person name="Lilly W.W."/>
            <person name="Lindquist E."/>
            <person name="Lucas S."/>
            <person name="Magnuson J.K."/>
            <person name="Piumi F."/>
            <person name="Raudaskoski M."/>
            <person name="Salamov A."/>
            <person name="Schmutz J."/>
            <person name="Schwarze F.W.M.R."/>
            <person name="vanKuyk P.A."/>
            <person name="Horton J.S."/>
            <person name="Grigoriev I.V."/>
            <person name="Woesten H.A.B."/>
        </authorList>
    </citation>
    <scope>NUCLEOTIDE SEQUENCE [LARGE SCALE GENOMIC DNA]</scope>
    <source>
        <strain evidence="5">H4-8 / FGSC 9210</strain>
    </source>
</reference>
<dbReference type="VEuPathDB" id="FungiDB:SCHCODRAFT_02640640"/>
<dbReference type="GO" id="GO:0003729">
    <property type="term" value="F:mRNA binding"/>
    <property type="evidence" value="ECO:0007669"/>
    <property type="project" value="TreeGrafter"/>
</dbReference>
<accession>D8QH76</accession>
<dbReference type="Pfam" id="PF00076">
    <property type="entry name" value="RRM_1"/>
    <property type="match status" value="1"/>
</dbReference>
<feature type="compositionally biased region" description="Low complexity" evidence="2">
    <location>
        <begin position="98"/>
        <end position="107"/>
    </location>
</feature>
<evidence type="ECO:0000313" key="5">
    <source>
        <dbReference type="Proteomes" id="UP000007431"/>
    </source>
</evidence>
<dbReference type="InterPro" id="IPR012677">
    <property type="entry name" value="Nucleotide-bd_a/b_plait_sf"/>
</dbReference>
<dbReference type="GO" id="GO:0005634">
    <property type="term" value="C:nucleus"/>
    <property type="evidence" value="ECO:0007669"/>
    <property type="project" value="TreeGrafter"/>
</dbReference>
<keyword evidence="5" id="KW-1185">Reference proteome</keyword>
<dbReference type="InterPro" id="IPR035979">
    <property type="entry name" value="RBD_domain_sf"/>
</dbReference>
<sequence>MLNLSQELFRKTVGPLRDVFLIYNSQGHSKGMAIVAFQRKGDAAVARAKYHMKVVDGRRPILIEIIVDDDAPSAAAPAGPPSLIERIGGGARRLQKRATAGAGAAAAPVKMPSKTKEQLDQEMEDYRASASS</sequence>
<gene>
    <name evidence="4" type="ORF">SCHCODRAFT_61013</name>
</gene>
<name>D8QH76_SCHCM</name>
<feature type="compositionally biased region" description="Basic and acidic residues" evidence="2">
    <location>
        <begin position="114"/>
        <end position="132"/>
    </location>
</feature>
<dbReference type="eggNOG" id="KOG0533">
    <property type="taxonomic scope" value="Eukaryota"/>
</dbReference>
<dbReference type="PANTHER" id="PTHR19965:SF35">
    <property type="entry name" value="RNA ANNEALING PROTEIN YRA1"/>
    <property type="match status" value="1"/>
</dbReference>
<dbReference type="Gene3D" id="3.30.70.330">
    <property type="match status" value="1"/>
</dbReference>
<feature type="region of interest" description="Disordered" evidence="2">
    <location>
        <begin position="98"/>
        <end position="132"/>
    </location>
</feature>
<dbReference type="InterPro" id="IPR051229">
    <property type="entry name" value="ALYREF_mRNA_export"/>
</dbReference>
<dbReference type="EMBL" id="GL377312">
    <property type="protein sequence ID" value="EFI92623.1"/>
    <property type="molecule type" value="Genomic_DNA"/>
</dbReference>
<dbReference type="AlphaFoldDB" id="D8QH76"/>
<keyword evidence="1" id="KW-0694">RNA-binding</keyword>
<dbReference type="STRING" id="578458.D8QH76"/>
<dbReference type="Proteomes" id="UP000007431">
    <property type="component" value="Unassembled WGS sequence"/>
</dbReference>
<dbReference type="PANTHER" id="PTHR19965">
    <property type="entry name" value="RNA AND EXPORT FACTOR BINDING PROTEIN"/>
    <property type="match status" value="1"/>
</dbReference>
<evidence type="ECO:0000256" key="2">
    <source>
        <dbReference type="SAM" id="MobiDB-lite"/>
    </source>
</evidence>